<dbReference type="STRING" id="796604.A0A2X0NCM0"/>
<feature type="region of interest" description="Disordered" evidence="1">
    <location>
        <begin position="30"/>
        <end position="63"/>
    </location>
</feature>
<dbReference type="Gene3D" id="3.40.350.10">
    <property type="entry name" value="Creatinase/prolidase N-terminal domain"/>
    <property type="match status" value="1"/>
</dbReference>
<dbReference type="Proteomes" id="UP000249464">
    <property type="component" value="Unassembled WGS sequence"/>
</dbReference>
<proteinExistence type="predicted"/>
<dbReference type="InterPro" id="IPR029149">
    <property type="entry name" value="Creatin/AminoP/Spt16_N"/>
</dbReference>
<reference evidence="3 4" key="1">
    <citation type="submission" date="2016-11" db="EMBL/GenBank/DDBJ databases">
        <authorList>
            <person name="Jaros S."/>
            <person name="Januszkiewicz K."/>
            <person name="Wedrychowicz H."/>
        </authorList>
    </citation>
    <scope>NUCLEOTIDE SEQUENCE [LARGE SCALE GENOMIC DNA]</scope>
</reference>
<feature type="compositionally biased region" description="Acidic residues" evidence="1">
    <location>
        <begin position="30"/>
        <end position="40"/>
    </location>
</feature>
<dbReference type="AlphaFoldDB" id="A0A2X0NCM0"/>
<sequence length="575" mass="63486">MGSAPPEADDYDLPLYSVHEDHHKPFLLTDEEAQIGELDQEGPSTPSSSSSPSPSSSSSKRVPPRYSISLVIGPSHFTLRIHGGTLILFLLASLFVSRVVFQTLSCFSPKSASSVGQSGKSFTLHPSTAKIHQGIDWSGISPEKVCEKEEGKGIDLEEFAKRRDTLARLLGSGEKDNWAVWVSEPSPNTLYYVNLSTRDWYLSERPWLVVITPSISTSSPKAHLSILTPSFELSRTKRLPFALSSSDLSQISWVTWEEAENPYAVLSQHLEHLYASYLSSIKESKAKWTIHLEENMRQLVADGIGKAVKTVEGRGLEVRVGLVGESIREQRMRKTKKERELLRCVSKVTMHALRKVQTHLQIGMSEKQGEALIYNALTSAGLTDLSIIVLFGANAALPHASASADKWLEEGEFALFDVGGTLKGYISDFTRTMLPNPRSSPNPSIEPSWPSRRSQTIWNLVHDAQSTALQTLDKHINITAAKVDLSARLIITEAGYGDHFTHRLGHGIGLQGHEGPYLNAGNAKTWLKEGEVFSIEPGVYLENQLGVRLEDLVIKTDEGYELVWSAGLAKSPWLP</sequence>
<dbReference type="Pfam" id="PF00557">
    <property type="entry name" value="Peptidase_M24"/>
    <property type="match status" value="1"/>
</dbReference>
<dbReference type="InterPro" id="IPR050659">
    <property type="entry name" value="Peptidase_M24B"/>
</dbReference>
<evidence type="ECO:0000256" key="1">
    <source>
        <dbReference type="SAM" id="MobiDB-lite"/>
    </source>
</evidence>
<keyword evidence="4" id="KW-1185">Reference proteome</keyword>
<name>A0A2X0NCM0_9BASI</name>
<dbReference type="Gene3D" id="3.90.230.10">
    <property type="entry name" value="Creatinase/methionine aminopeptidase superfamily"/>
    <property type="match status" value="1"/>
</dbReference>
<evidence type="ECO:0000259" key="2">
    <source>
        <dbReference type="Pfam" id="PF00557"/>
    </source>
</evidence>
<dbReference type="PANTHER" id="PTHR46112:SF2">
    <property type="entry name" value="XAA-PRO AMINOPEPTIDASE P-RELATED"/>
    <property type="match status" value="1"/>
</dbReference>
<dbReference type="InterPro" id="IPR000994">
    <property type="entry name" value="Pept_M24"/>
</dbReference>
<feature type="compositionally biased region" description="Low complexity" evidence="1">
    <location>
        <begin position="43"/>
        <end position="59"/>
    </location>
</feature>
<evidence type="ECO:0000313" key="4">
    <source>
        <dbReference type="Proteomes" id="UP000249464"/>
    </source>
</evidence>
<organism evidence="3 4">
    <name type="scientific">Microbotryum silenes-dioicae</name>
    <dbReference type="NCBI Taxonomy" id="796604"/>
    <lineage>
        <taxon>Eukaryota</taxon>
        <taxon>Fungi</taxon>
        <taxon>Dikarya</taxon>
        <taxon>Basidiomycota</taxon>
        <taxon>Pucciniomycotina</taxon>
        <taxon>Microbotryomycetes</taxon>
        <taxon>Microbotryales</taxon>
        <taxon>Microbotryaceae</taxon>
        <taxon>Microbotryum</taxon>
    </lineage>
</organism>
<dbReference type="InterPro" id="IPR036005">
    <property type="entry name" value="Creatinase/aminopeptidase-like"/>
</dbReference>
<evidence type="ECO:0000313" key="3">
    <source>
        <dbReference type="EMBL" id="SGZ18619.1"/>
    </source>
</evidence>
<accession>A0A2X0NCM0</accession>
<dbReference type="EMBL" id="FQNC01000082">
    <property type="protein sequence ID" value="SGZ18619.1"/>
    <property type="molecule type" value="Genomic_DNA"/>
</dbReference>
<gene>
    <name evidence="3" type="primary">BQ5605_C020g09193</name>
    <name evidence="3" type="ORF">BQ5605_C020G09193</name>
</gene>
<dbReference type="SUPFAM" id="SSF55920">
    <property type="entry name" value="Creatinase/aminopeptidase"/>
    <property type="match status" value="1"/>
</dbReference>
<dbReference type="PANTHER" id="PTHR46112">
    <property type="entry name" value="AMINOPEPTIDASE"/>
    <property type="match status" value="1"/>
</dbReference>
<protein>
    <submittedName>
        <fullName evidence="3">BQ5605_C020g09193 protein</fullName>
    </submittedName>
</protein>
<feature type="domain" description="Peptidase M24" evidence="2">
    <location>
        <begin position="340"/>
        <end position="556"/>
    </location>
</feature>